<feature type="region of interest" description="Disordered" evidence="6">
    <location>
        <begin position="1"/>
        <end position="34"/>
    </location>
</feature>
<organism evidence="10">
    <name type="scientific">Anthurium amnicola</name>
    <dbReference type="NCBI Taxonomy" id="1678845"/>
    <lineage>
        <taxon>Eukaryota</taxon>
        <taxon>Viridiplantae</taxon>
        <taxon>Streptophyta</taxon>
        <taxon>Embryophyta</taxon>
        <taxon>Tracheophyta</taxon>
        <taxon>Spermatophyta</taxon>
        <taxon>Magnoliopsida</taxon>
        <taxon>Liliopsida</taxon>
        <taxon>Araceae</taxon>
        <taxon>Pothoideae</taxon>
        <taxon>Potheae</taxon>
        <taxon>Anthurium</taxon>
    </lineage>
</organism>
<evidence type="ECO:0000256" key="2">
    <source>
        <dbReference type="ARBA" id="ARBA00010337"/>
    </source>
</evidence>
<dbReference type="Pfam" id="PF17681">
    <property type="entry name" value="GCP_N_terminal"/>
    <property type="match status" value="1"/>
</dbReference>
<dbReference type="GO" id="GO:0051321">
    <property type="term" value="P:meiotic cell cycle"/>
    <property type="evidence" value="ECO:0007669"/>
    <property type="project" value="TreeGrafter"/>
</dbReference>
<dbReference type="GO" id="GO:0043015">
    <property type="term" value="F:gamma-tubulin binding"/>
    <property type="evidence" value="ECO:0007669"/>
    <property type="project" value="InterPro"/>
</dbReference>
<dbReference type="InterPro" id="IPR040457">
    <property type="entry name" value="GCP_C"/>
</dbReference>
<reference evidence="10" key="1">
    <citation type="submission" date="2015-07" db="EMBL/GenBank/DDBJ databases">
        <title>Transcriptome Assembly of Anthurium amnicola.</title>
        <authorList>
            <person name="Suzuki J."/>
        </authorList>
    </citation>
    <scope>NUCLEOTIDE SEQUENCE</scope>
</reference>
<feature type="domain" description="Gamma tubulin complex component C-terminal" evidence="7">
    <location>
        <begin position="972"/>
        <end position="1284"/>
    </location>
</feature>
<evidence type="ECO:0000259" key="8">
    <source>
        <dbReference type="Pfam" id="PF17681"/>
    </source>
</evidence>
<dbReference type="InterPro" id="IPR007259">
    <property type="entry name" value="GCP"/>
</dbReference>
<dbReference type="InterPro" id="IPR042241">
    <property type="entry name" value="GCP_C_sf"/>
</dbReference>
<gene>
    <name evidence="10" type="primary">TUBGCP6_18</name>
    <name evidence="9" type="synonym">TUBGCP6_10</name>
    <name evidence="9" type="ORF">g.88794</name>
    <name evidence="10" type="ORF">g.88796</name>
</gene>
<dbReference type="GO" id="GO:0007020">
    <property type="term" value="P:microtubule nucleation"/>
    <property type="evidence" value="ECO:0007669"/>
    <property type="project" value="InterPro"/>
</dbReference>
<dbReference type="GO" id="GO:0000278">
    <property type="term" value="P:mitotic cell cycle"/>
    <property type="evidence" value="ECO:0007669"/>
    <property type="project" value="TreeGrafter"/>
</dbReference>
<feature type="domain" description="Gamma tubulin complex component protein N-terminal" evidence="8">
    <location>
        <begin position="108"/>
        <end position="459"/>
    </location>
</feature>
<dbReference type="GO" id="GO:0031122">
    <property type="term" value="P:cytoplasmic microtubule organization"/>
    <property type="evidence" value="ECO:0007669"/>
    <property type="project" value="TreeGrafter"/>
</dbReference>
<dbReference type="GO" id="GO:0005874">
    <property type="term" value="C:microtubule"/>
    <property type="evidence" value="ECO:0007669"/>
    <property type="project" value="UniProtKB-KW"/>
</dbReference>
<evidence type="ECO:0000256" key="3">
    <source>
        <dbReference type="ARBA" id="ARBA00022490"/>
    </source>
</evidence>
<dbReference type="PANTHER" id="PTHR19302:SF70">
    <property type="entry name" value="GAMMA-TUBULIN COMPLEX COMPONENT 6"/>
    <property type="match status" value="1"/>
</dbReference>
<protein>
    <submittedName>
        <fullName evidence="10">Gamma-tubulin complex component 6</fullName>
    </submittedName>
</protein>
<evidence type="ECO:0000313" key="9">
    <source>
        <dbReference type="EMBL" id="JAT52521.1"/>
    </source>
</evidence>
<dbReference type="Gene3D" id="1.20.120.1900">
    <property type="entry name" value="Gamma-tubulin complex, C-terminal domain"/>
    <property type="match status" value="1"/>
</dbReference>
<comment type="subcellular location">
    <subcellularLocation>
        <location evidence="1">Cytoplasm</location>
        <location evidence="1">Cytoskeleton</location>
    </subcellularLocation>
</comment>
<dbReference type="InterPro" id="IPR041470">
    <property type="entry name" value="GCP_N"/>
</dbReference>
<accession>A0A1D1YIK8</accession>
<evidence type="ECO:0000256" key="1">
    <source>
        <dbReference type="ARBA" id="ARBA00004245"/>
    </source>
</evidence>
<name>A0A1D1YIK8_9ARAE</name>
<keyword evidence="3" id="KW-0963">Cytoplasm</keyword>
<dbReference type="PANTHER" id="PTHR19302">
    <property type="entry name" value="GAMMA TUBULIN COMPLEX PROTEIN"/>
    <property type="match status" value="1"/>
</dbReference>
<dbReference type="GO" id="GO:0000922">
    <property type="term" value="C:spindle pole"/>
    <property type="evidence" value="ECO:0007669"/>
    <property type="project" value="InterPro"/>
</dbReference>
<evidence type="ECO:0000313" key="10">
    <source>
        <dbReference type="EMBL" id="JAT54470.1"/>
    </source>
</evidence>
<sequence length="1294" mass="145096">GEERGAGGDGGLDVLDPSTWSPPPPPSLSGFSMEEGGQREFVSLLLRTLRPDGPCVPPRTWEHIPSESGAAAAAAAAADASTSAASPESVEPACDPLVVSEAVLVRLVLNALQGVKSALDDIEKVSAIFYSNSADRTFHQIPNLWQRSSSVNTLGRLLKSVGRSGLLFFLLRKFVDYFLGMEQSLKVQCQNKDTRNRNQTSKVSAENDSVAQVQKIYKDELGASPPYTLVNQAFAVAVGKVLEGYLCALNTVFSSVKHRRSSKIADKVKHASLNVGSLTTALSEITLLEVYIHTKELRTRIEALGNICCLRIDDNTFSEFYEEGLPARINLEFGSFPRGADLLTYLYVQLRDADPTHRSLLKFLFLHSCEPYCCFIRSWIFTAKINDPYKEFILEYSDRSSHLSGTSSTLTKERVYAAVPCFLKHVRPPLLRAGQQLQVLIKLLDICNSSVFGEHSSGEVNACCDLTSLEDVLPRWCDSSNDSVPCLSPLTFSNKDAEAMIKKRESMYKMMYAKLQFFLKRLDVGYQPVEQKVMPFRNVSFYSNERDSLVTDESFGFSPSIDEPSYVVVGFKDTDASSTSDGSSYGTDLKQTSEDFCFTGSELGSEPEESSDICDIAVEQNNVPASAFSACYSIQSINQNSCGTEDSCASVVASLRRPVFAPKKCVRMDPNEAVNSQNESMKLNLFSDPLQHDHLRCDKITRNLYEHPLFAISWPLGGLSKNPLVANRKCESQKQSLPTAIDENMRLFETENPNAVKMYALESFMSEQTTRTANLFNGHEIFTDVVGQTWNPLKYDLSARPVLTNAAWLHNIRYNRRAFLPYFDFSLVEDPYGVFSERVASQSGDRLRDQLHVPVNSTSIGVNEHIRNDVSISQAEESGFDSAFPSARQSHTNKFLGDFPEKVSGGAKWEGLLRYSGDDVQTISGGVDNGLVATCDLPIDVAVDKCIVQEILHQYVYISNFTIKLLEEGFDLQEHLLALRRYHFMEFADWADSFVVSLWSHKWSASEPINMAAEIQRLLVVALQRSSCESDPYHERLHVYKKGQDVMPLSFSAIGAFDFIGLGYKVDWPISIIVTQDALKVYSEIFSFLLQVRLAVFSLSSVWHSLKALVHSIGSRLYLGGKEMKDFNFFLKIRQQVNHFVSTLQQYLQSQLSDVSWCRFLHSLKHQVNDMLDLESVHMSYLADAKNICFLSVETHTIAKIIKTVLQCALDFRSCFNDNVPKVGLNGPDLSFLFGQINFSKAITIKTTFEKNIKDLYLCYLKSPKHSEFSLHRFWSYLDYNDYYSTEIIQGISY</sequence>
<evidence type="ECO:0000256" key="5">
    <source>
        <dbReference type="ARBA" id="ARBA00023212"/>
    </source>
</evidence>
<comment type="similarity">
    <text evidence="2">Belongs to the TUBGCP family.</text>
</comment>
<dbReference type="FunFam" id="1.20.120.1900:FF:000018">
    <property type="entry name" value="Gamma-tubulin complex component 6 isoform A"/>
    <property type="match status" value="1"/>
</dbReference>
<evidence type="ECO:0000256" key="4">
    <source>
        <dbReference type="ARBA" id="ARBA00022701"/>
    </source>
</evidence>
<feature type="non-terminal residue" evidence="10">
    <location>
        <position position="1"/>
    </location>
</feature>
<dbReference type="GO" id="GO:0000930">
    <property type="term" value="C:gamma-tubulin complex"/>
    <property type="evidence" value="ECO:0007669"/>
    <property type="project" value="TreeGrafter"/>
</dbReference>
<dbReference type="EMBL" id="GDJX01013466">
    <property type="protein sequence ID" value="JAT54470.1"/>
    <property type="molecule type" value="Transcribed_RNA"/>
</dbReference>
<proteinExistence type="inferred from homology"/>
<dbReference type="GO" id="GO:0051225">
    <property type="term" value="P:spindle assembly"/>
    <property type="evidence" value="ECO:0007669"/>
    <property type="project" value="TreeGrafter"/>
</dbReference>
<dbReference type="GO" id="GO:0051011">
    <property type="term" value="F:microtubule minus-end binding"/>
    <property type="evidence" value="ECO:0007669"/>
    <property type="project" value="TreeGrafter"/>
</dbReference>
<dbReference type="Pfam" id="PF04130">
    <property type="entry name" value="GCP_C_terminal"/>
    <property type="match status" value="1"/>
</dbReference>
<dbReference type="EMBL" id="GDJX01015415">
    <property type="protein sequence ID" value="JAT52521.1"/>
    <property type="molecule type" value="Transcribed_RNA"/>
</dbReference>
<keyword evidence="4" id="KW-0493">Microtubule</keyword>
<keyword evidence="5" id="KW-0206">Cytoskeleton</keyword>
<evidence type="ECO:0000259" key="7">
    <source>
        <dbReference type="Pfam" id="PF04130"/>
    </source>
</evidence>
<evidence type="ECO:0000256" key="6">
    <source>
        <dbReference type="SAM" id="MobiDB-lite"/>
    </source>
</evidence>